<name>A0A1F5F7A7_9BACT</name>
<dbReference type="PANTHER" id="PTHR21600">
    <property type="entry name" value="MITOCHONDRIAL RNA PSEUDOURIDINE SYNTHASE"/>
    <property type="match status" value="1"/>
</dbReference>
<evidence type="ECO:0000256" key="1">
    <source>
        <dbReference type="ARBA" id="ARBA00010876"/>
    </source>
</evidence>
<dbReference type="EMBL" id="MFAK01000003">
    <property type="protein sequence ID" value="OGD75493.1"/>
    <property type="molecule type" value="Genomic_DNA"/>
</dbReference>
<sequence>MDIPILYEDENIVVIDKPSGVVSNKAETVKTETVQDWMQLTARVDPSQIQGINPSMEYFRERSGLVHRLDKETSGVMVLAKTVGAFVELLRQFKEREVKKTYLALTHGIWQVNSGEISLPIGRRRDDRKRMGVVEDGRESVTGYRVLASYREWQFPKELKVDTRGYTGFSTVEFAPKTGRMHQIRVHARHVGHPVVGDEQYAGRKRSREDRKWASHVMLQAQTLELTHPVTKQRMKWESQGEDLAKVLAYLS</sequence>
<comment type="caution">
    <text evidence="3">The sequence shown here is derived from an EMBL/GenBank/DDBJ whole genome shotgun (WGS) entry which is preliminary data.</text>
</comment>
<dbReference type="PANTHER" id="PTHR21600:SF87">
    <property type="entry name" value="RNA PSEUDOURIDYLATE SYNTHASE DOMAIN-CONTAINING PROTEIN 1"/>
    <property type="match status" value="1"/>
</dbReference>
<dbReference type="SUPFAM" id="SSF55120">
    <property type="entry name" value="Pseudouridine synthase"/>
    <property type="match status" value="1"/>
</dbReference>
<dbReference type="PROSITE" id="PS01129">
    <property type="entry name" value="PSI_RLU"/>
    <property type="match status" value="1"/>
</dbReference>
<evidence type="ECO:0000313" key="4">
    <source>
        <dbReference type="Proteomes" id="UP000176191"/>
    </source>
</evidence>
<dbReference type="Gene3D" id="3.30.2350.10">
    <property type="entry name" value="Pseudouridine synthase"/>
    <property type="match status" value="1"/>
</dbReference>
<dbReference type="GO" id="GO:0000455">
    <property type="term" value="P:enzyme-directed rRNA pseudouridine synthesis"/>
    <property type="evidence" value="ECO:0007669"/>
    <property type="project" value="TreeGrafter"/>
</dbReference>
<comment type="similarity">
    <text evidence="1">Belongs to the pseudouridine synthase RluA family.</text>
</comment>
<proteinExistence type="inferred from homology"/>
<feature type="domain" description="Pseudouridine synthase RsuA/RluA-like" evidence="2">
    <location>
        <begin position="11"/>
        <end position="189"/>
    </location>
</feature>
<dbReference type="Proteomes" id="UP000176191">
    <property type="component" value="Unassembled WGS sequence"/>
</dbReference>
<organism evidence="3 4">
    <name type="scientific">Candidatus Collierbacteria bacterium RIFOXYA2_FULL_46_10</name>
    <dbReference type="NCBI Taxonomy" id="1817726"/>
    <lineage>
        <taxon>Bacteria</taxon>
        <taxon>Candidatus Collieribacteriota</taxon>
    </lineage>
</organism>
<dbReference type="GO" id="GO:0140098">
    <property type="term" value="F:catalytic activity, acting on RNA"/>
    <property type="evidence" value="ECO:0007669"/>
    <property type="project" value="UniProtKB-ARBA"/>
</dbReference>
<evidence type="ECO:0000259" key="2">
    <source>
        <dbReference type="Pfam" id="PF00849"/>
    </source>
</evidence>
<protein>
    <recommendedName>
        <fullName evidence="2">Pseudouridine synthase RsuA/RluA-like domain-containing protein</fullName>
    </recommendedName>
</protein>
<dbReference type="AlphaFoldDB" id="A0A1F5F7A7"/>
<dbReference type="CDD" id="cd02869">
    <property type="entry name" value="PseudoU_synth_RluA_like"/>
    <property type="match status" value="1"/>
</dbReference>
<dbReference type="InterPro" id="IPR020103">
    <property type="entry name" value="PsdUridine_synth_cat_dom_sf"/>
</dbReference>
<reference evidence="3 4" key="1">
    <citation type="journal article" date="2016" name="Nat. Commun.">
        <title>Thousands of microbial genomes shed light on interconnected biogeochemical processes in an aquifer system.</title>
        <authorList>
            <person name="Anantharaman K."/>
            <person name="Brown C.T."/>
            <person name="Hug L.A."/>
            <person name="Sharon I."/>
            <person name="Castelle C.J."/>
            <person name="Probst A.J."/>
            <person name="Thomas B.C."/>
            <person name="Singh A."/>
            <person name="Wilkins M.J."/>
            <person name="Karaoz U."/>
            <person name="Brodie E.L."/>
            <person name="Williams K.H."/>
            <person name="Hubbard S.S."/>
            <person name="Banfield J.F."/>
        </authorList>
    </citation>
    <scope>NUCLEOTIDE SEQUENCE [LARGE SCALE GENOMIC DNA]</scope>
</reference>
<dbReference type="GO" id="GO:0009982">
    <property type="term" value="F:pseudouridine synthase activity"/>
    <property type="evidence" value="ECO:0007669"/>
    <property type="project" value="InterPro"/>
</dbReference>
<evidence type="ECO:0000313" key="3">
    <source>
        <dbReference type="EMBL" id="OGD75493.1"/>
    </source>
</evidence>
<dbReference type="Pfam" id="PF00849">
    <property type="entry name" value="PseudoU_synth_2"/>
    <property type="match status" value="1"/>
</dbReference>
<gene>
    <name evidence="3" type="ORF">A2228_01900</name>
</gene>
<dbReference type="InterPro" id="IPR050188">
    <property type="entry name" value="RluA_PseudoU_synthase"/>
</dbReference>
<dbReference type="InterPro" id="IPR006224">
    <property type="entry name" value="PsdUridine_synth_RluA-like_CS"/>
</dbReference>
<dbReference type="InterPro" id="IPR006145">
    <property type="entry name" value="PsdUridine_synth_RsuA/RluA"/>
</dbReference>
<dbReference type="GO" id="GO:0003723">
    <property type="term" value="F:RNA binding"/>
    <property type="evidence" value="ECO:0007669"/>
    <property type="project" value="InterPro"/>
</dbReference>
<accession>A0A1F5F7A7</accession>